<evidence type="ECO:0000313" key="1">
    <source>
        <dbReference type="EMBL" id="KKN77881.1"/>
    </source>
</evidence>
<dbReference type="EMBL" id="LAZR01000272">
    <property type="protein sequence ID" value="KKN77881.1"/>
    <property type="molecule type" value="Genomic_DNA"/>
</dbReference>
<dbReference type="AlphaFoldDB" id="A0A0F9VWP8"/>
<name>A0A0F9VWP8_9ZZZZ</name>
<reference evidence="1" key="1">
    <citation type="journal article" date="2015" name="Nature">
        <title>Complex archaea that bridge the gap between prokaryotes and eukaryotes.</title>
        <authorList>
            <person name="Spang A."/>
            <person name="Saw J.H."/>
            <person name="Jorgensen S.L."/>
            <person name="Zaremba-Niedzwiedzka K."/>
            <person name="Martijn J."/>
            <person name="Lind A.E."/>
            <person name="van Eijk R."/>
            <person name="Schleper C."/>
            <person name="Guy L."/>
            <person name="Ettema T.J."/>
        </authorList>
    </citation>
    <scope>NUCLEOTIDE SEQUENCE</scope>
</reference>
<proteinExistence type="predicted"/>
<sequence length="72" mass="8020">MDDTIGGAEPVISTYEISVQCRNCRHVPLTDAGDALHQKNKKFPIPKGNTIKKFLQEMMCENCDCTGYMGLL</sequence>
<protein>
    <submittedName>
        <fullName evidence="1">Uncharacterized protein</fullName>
    </submittedName>
</protein>
<comment type="caution">
    <text evidence="1">The sequence shown here is derived from an EMBL/GenBank/DDBJ whole genome shotgun (WGS) entry which is preliminary data.</text>
</comment>
<gene>
    <name evidence="1" type="ORF">LCGC14_0356180</name>
</gene>
<accession>A0A0F9VWP8</accession>
<organism evidence="1">
    <name type="scientific">marine sediment metagenome</name>
    <dbReference type="NCBI Taxonomy" id="412755"/>
    <lineage>
        <taxon>unclassified sequences</taxon>
        <taxon>metagenomes</taxon>
        <taxon>ecological metagenomes</taxon>
    </lineage>
</organism>